<dbReference type="GO" id="GO:0051879">
    <property type="term" value="F:Hsp90 protein binding"/>
    <property type="evidence" value="ECO:0007669"/>
    <property type="project" value="TreeGrafter"/>
</dbReference>
<dbReference type="EnsemblMetazoa" id="CPIJ004405-RA">
    <property type="protein sequence ID" value="CPIJ004405-PA"/>
    <property type="gene ID" value="CPIJ004405"/>
</dbReference>
<keyword evidence="7" id="KW-0472">Membrane</keyword>
<proteinExistence type="predicted"/>
<feature type="transmembrane region" description="Helical" evidence="7">
    <location>
        <begin position="157"/>
        <end position="177"/>
    </location>
</feature>
<comment type="subcellular location">
    <subcellularLocation>
        <location evidence="1">Cytoplasm</location>
    </subcellularLocation>
</comment>
<keyword evidence="2" id="KW-0963">Cytoplasm</keyword>
<dbReference type="Pfam" id="PF07719">
    <property type="entry name" value="TPR_2"/>
    <property type="match status" value="1"/>
</dbReference>
<evidence type="ECO:0000256" key="1">
    <source>
        <dbReference type="ARBA" id="ARBA00004496"/>
    </source>
</evidence>
<feature type="region of interest" description="Disordered" evidence="6">
    <location>
        <begin position="233"/>
        <end position="256"/>
    </location>
</feature>
<dbReference type="VEuPathDB" id="VectorBase:CQUJHB013512"/>
<evidence type="ECO:0000256" key="7">
    <source>
        <dbReference type="SAM" id="Phobius"/>
    </source>
</evidence>
<organism>
    <name type="scientific">Culex quinquefasciatus</name>
    <name type="common">Southern house mosquito</name>
    <name type="synonym">Culex pungens</name>
    <dbReference type="NCBI Taxonomy" id="7176"/>
    <lineage>
        <taxon>Eukaryota</taxon>
        <taxon>Metazoa</taxon>
        <taxon>Ecdysozoa</taxon>
        <taxon>Arthropoda</taxon>
        <taxon>Hexapoda</taxon>
        <taxon>Insecta</taxon>
        <taxon>Pterygota</taxon>
        <taxon>Neoptera</taxon>
        <taxon>Endopterygota</taxon>
        <taxon>Diptera</taxon>
        <taxon>Nematocera</taxon>
        <taxon>Culicoidea</taxon>
        <taxon>Culicidae</taxon>
        <taxon>Culicinae</taxon>
        <taxon>Culicini</taxon>
        <taxon>Culex</taxon>
        <taxon>Culex</taxon>
    </lineage>
</organism>
<reference evidence="9" key="2">
    <citation type="submission" date="2021-02" db="UniProtKB">
        <authorList>
            <consortium name="EnsemblMetazoa"/>
        </authorList>
    </citation>
    <scope>IDENTIFICATION</scope>
    <source>
        <strain evidence="9">JHB</strain>
    </source>
</reference>
<dbReference type="Pfam" id="PF13414">
    <property type="entry name" value="TPR_11"/>
    <property type="match status" value="1"/>
</dbReference>
<dbReference type="eggNOG" id="KOG0548">
    <property type="taxonomic scope" value="Eukaryota"/>
</dbReference>
<feature type="repeat" description="TPR" evidence="5">
    <location>
        <begin position="30"/>
        <end position="63"/>
    </location>
</feature>
<evidence type="ECO:0000256" key="5">
    <source>
        <dbReference type="PROSITE-ProRule" id="PRU00339"/>
    </source>
</evidence>
<dbReference type="AlphaFoldDB" id="B0WBA7"/>
<feature type="region of interest" description="Disordered" evidence="6">
    <location>
        <begin position="294"/>
        <end position="325"/>
    </location>
</feature>
<dbReference type="SUPFAM" id="SSF48452">
    <property type="entry name" value="TPR-like"/>
    <property type="match status" value="1"/>
</dbReference>
<dbReference type="InterPro" id="IPR011990">
    <property type="entry name" value="TPR-like_helical_dom_sf"/>
</dbReference>
<keyword evidence="7" id="KW-1133">Transmembrane helix</keyword>
<dbReference type="OrthoDB" id="2423701at2759"/>
<dbReference type="InterPro" id="IPR019734">
    <property type="entry name" value="TPR_rpt"/>
</dbReference>
<dbReference type="EMBL" id="DS231878">
    <property type="protein sequence ID" value="EDS42251.1"/>
    <property type="molecule type" value="Genomic_DNA"/>
</dbReference>
<dbReference type="PANTHER" id="PTHR22904:SF532">
    <property type="entry name" value="HEAT SHOCK PROTEIN STI1-LIKE PROTEIN"/>
    <property type="match status" value="1"/>
</dbReference>
<protein>
    <submittedName>
        <fullName evidence="8 9">Uncharacterized protein</fullName>
    </submittedName>
</protein>
<name>B0WBA7_CULQU</name>
<evidence type="ECO:0000313" key="9">
    <source>
        <dbReference type="EnsemblMetazoa" id="CPIJ004405-PA"/>
    </source>
</evidence>
<dbReference type="Proteomes" id="UP000002320">
    <property type="component" value="Unassembled WGS sequence"/>
</dbReference>
<keyword evidence="3" id="KW-0677">Repeat</keyword>
<dbReference type="OMA" id="PTIRYTS"/>
<accession>B0WBA7</accession>
<keyword evidence="4 5" id="KW-0802">TPR repeat</keyword>
<feature type="repeat" description="TPR" evidence="5">
    <location>
        <begin position="98"/>
        <end position="131"/>
    </location>
</feature>
<gene>
    <name evidence="9" type="primary">6035877</name>
    <name evidence="8" type="ORF">CpipJ_CPIJ004405</name>
</gene>
<keyword evidence="10" id="KW-1185">Reference proteome</keyword>
<feature type="transmembrane region" description="Helical" evidence="7">
    <location>
        <begin position="183"/>
        <end position="207"/>
    </location>
</feature>
<evidence type="ECO:0000256" key="2">
    <source>
        <dbReference type="ARBA" id="ARBA00022490"/>
    </source>
</evidence>
<dbReference type="KEGG" id="cqu:CpipJ_CPIJ004405"/>
<dbReference type="InterPro" id="IPR013105">
    <property type="entry name" value="TPR_2"/>
</dbReference>
<sequence length="353" mass="37926">MVENASKEPSESAATAPEKEGGKANLILSADELKDEGNRCVKAGNFTEAILHYSHAIKLSPADPILYSNRSLAFLKQQQYFYANEDADRAIGLNPTWAKGYFRKAEVHMAVGHYDTALLSYGKALQLQPQDMGIIQAARKSAELSNQDVEREKRMPVMGAGIGCVVGMAIVMADMLLADKPTIRYTSLMVLVVLVVSAIGYGIAKLIRYYTKLQRKGLLDPPLNLLEDFLPTKEEDTENGGPNEHKPPRNRLSASISDSKSSSELLRLIGAAAVVAVAGVGCADTVEVAAGTTAGRSSLGPTRRAHGCRPPSAPVRDGRNGRRATSPVPFPQAIRITGHHPPIAFPGWFPSAA</sequence>
<keyword evidence="7" id="KW-0812">Transmembrane</keyword>
<dbReference type="PROSITE" id="PS50005">
    <property type="entry name" value="TPR"/>
    <property type="match status" value="2"/>
</dbReference>
<evidence type="ECO:0000313" key="8">
    <source>
        <dbReference type="EMBL" id="EDS42251.1"/>
    </source>
</evidence>
<evidence type="ECO:0000313" key="10">
    <source>
        <dbReference type="Proteomes" id="UP000002320"/>
    </source>
</evidence>
<dbReference type="Gene3D" id="1.25.40.10">
    <property type="entry name" value="Tetratricopeptide repeat domain"/>
    <property type="match status" value="1"/>
</dbReference>
<dbReference type="FunFam" id="1.25.40.10:FF:000020">
    <property type="entry name" value="Stress-induced phosphoprotein 1"/>
    <property type="match status" value="1"/>
</dbReference>
<evidence type="ECO:0000256" key="6">
    <source>
        <dbReference type="SAM" id="MobiDB-lite"/>
    </source>
</evidence>
<reference evidence="8" key="1">
    <citation type="submission" date="2007-03" db="EMBL/GenBank/DDBJ databases">
        <title>Annotation of Culex pipiens quinquefasciatus.</title>
        <authorList>
            <consortium name="The Broad Institute Genome Sequencing Platform"/>
            <person name="Atkinson P.W."/>
            <person name="Hemingway J."/>
            <person name="Christensen B.M."/>
            <person name="Higgs S."/>
            <person name="Kodira C."/>
            <person name="Hannick L."/>
            <person name="Megy K."/>
            <person name="O'Leary S."/>
            <person name="Pearson M."/>
            <person name="Haas B.J."/>
            <person name="Mauceli E."/>
            <person name="Wortman J.R."/>
            <person name="Lee N.H."/>
            <person name="Guigo R."/>
            <person name="Stanke M."/>
            <person name="Alvarado L."/>
            <person name="Amedeo P."/>
            <person name="Antoine C.H."/>
            <person name="Arensburger P."/>
            <person name="Bidwell S.L."/>
            <person name="Crawford M."/>
            <person name="Camaro F."/>
            <person name="Devon K."/>
            <person name="Engels R."/>
            <person name="Hammond M."/>
            <person name="Howarth C."/>
            <person name="Koehrsen M."/>
            <person name="Lawson D."/>
            <person name="Montgomery P."/>
            <person name="Nene V."/>
            <person name="Nusbaum C."/>
            <person name="Puiu D."/>
            <person name="Romero-Severson J."/>
            <person name="Severson D.W."/>
            <person name="Shumway M."/>
            <person name="Sisk P."/>
            <person name="Stolte C."/>
            <person name="Zeng Q."/>
            <person name="Eisenstadt E."/>
            <person name="Fraser-Liggett C."/>
            <person name="Strausberg R."/>
            <person name="Galagan J."/>
            <person name="Birren B."/>
            <person name="Collins F.H."/>
        </authorList>
    </citation>
    <scope>NUCLEOTIDE SEQUENCE [LARGE SCALE GENOMIC DNA]</scope>
    <source>
        <strain evidence="8">JHB</strain>
    </source>
</reference>
<dbReference type="VEuPathDB" id="VectorBase:CPIJ004405"/>
<dbReference type="HOGENOM" id="CLU_785848_0_0_1"/>
<feature type="region of interest" description="Disordered" evidence="6">
    <location>
        <begin position="1"/>
        <end position="21"/>
    </location>
</feature>
<dbReference type="GO" id="GO:0005737">
    <property type="term" value="C:cytoplasm"/>
    <property type="evidence" value="ECO:0007669"/>
    <property type="project" value="UniProtKB-SubCell"/>
</dbReference>
<evidence type="ECO:0000256" key="3">
    <source>
        <dbReference type="ARBA" id="ARBA00022737"/>
    </source>
</evidence>
<feature type="compositionally biased region" description="Basic and acidic residues" evidence="6">
    <location>
        <begin position="1"/>
        <end position="10"/>
    </location>
</feature>
<dbReference type="InParanoid" id="B0WBA7"/>
<dbReference type="PANTHER" id="PTHR22904">
    <property type="entry name" value="TPR REPEAT CONTAINING PROTEIN"/>
    <property type="match status" value="1"/>
</dbReference>
<dbReference type="STRING" id="7176.B0WBA7"/>
<evidence type="ECO:0000256" key="4">
    <source>
        <dbReference type="ARBA" id="ARBA00022803"/>
    </source>
</evidence>
<dbReference type="SMART" id="SM00028">
    <property type="entry name" value="TPR"/>
    <property type="match status" value="3"/>
</dbReference>